<dbReference type="Proteomes" id="UP000264883">
    <property type="component" value="Chromosome"/>
</dbReference>
<feature type="transmembrane region" description="Helical" evidence="1">
    <location>
        <begin position="116"/>
        <end position="134"/>
    </location>
</feature>
<feature type="transmembrane region" description="Helical" evidence="1">
    <location>
        <begin position="325"/>
        <end position="345"/>
    </location>
</feature>
<keyword evidence="3" id="KW-1185">Reference proteome</keyword>
<protein>
    <submittedName>
        <fullName evidence="2">Transporter</fullName>
    </submittedName>
</protein>
<dbReference type="RefSeq" id="WP_119864143.1">
    <property type="nucleotide sequence ID" value="NZ_CP016786.1"/>
</dbReference>
<sequence length="353" mass="39083">MKEDLSKIFQIAFVFIGTIVGAGLASGQEILNFFTSYGLSSFIGIIFCGFFYIIIAIIASKISIKYNLNSYAELMSIVSPNILGKLTSVITTLFMLSSASIILAGSGALLNQFFGIPKLIGSLIMMTVAIFFLLRDTNGLIEVNSFIVPILIFTITLITVLYFLFCKDIFSVDFINKFEPRKTGIVLSTLLYSAFNATSSCGVIVPLSNQIKKPKTMIIGVTLGAIGLAVLSFIINLLLMVNQPYIYEYEIPLLLVAQRFGTIIQALLLTVILLEMFSTEISDVYSISKTLNKVFKIKFKNAIFLVIFIAFPISTLGFSNLIKTLYPIFGALCLIFISQTIIFYIKNRKTIND</sequence>
<dbReference type="EMBL" id="CP016786">
    <property type="protein sequence ID" value="ASW42009.1"/>
    <property type="molecule type" value="Genomic_DNA"/>
</dbReference>
<dbReference type="PANTHER" id="PTHR37814:SF1">
    <property type="entry name" value="MEMBRANE PROTEIN"/>
    <property type="match status" value="1"/>
</dbReference>
<feature type="transmembrane region" description="Helical" evidence="1">
    <location>
        <begin position="217"/>
        <end position="240"/>
    </location>
</feature>
<dbReference type="OrthoDB" id="4424890at2"/>
<feature type="transmembrane region" description="Helical" evidence="1">
    <location>
        <begin position="146"/>
        <end position="165"/>
    </location>
</feature>
<accession>A0A343J901</accession>
<evidence type="ECO:0000256" key="1">
    <source>
        <dbReference type="SAM" id="Phobius"/>
    </source>
</evidence>
<reference evidence="2 3" key="1">
    <citation type="submission" date="2016-08" db="EMBL/GenBank/DDBJ databases">
        <title>Complete Genome Sequence Of The Indigo Reducing Clostridium isatidis DSM15098.</title>
        <authorList>
            <person name="Little G.T."/>
            <person name="Minton N.P."/>
        </authorList>
    </citation>
    <scope>NUCLEOTIDE SEQUENCE [LARGE SCALE GENOMIC DNA]</scope>
    <source>
        <strain evidence="2 3">DSM 15098</strain>
    </source>
</reference>
<gene>
    <name evidence="2" type="ORF">BEN51_00335</name>
</gene>
<dbReference type="KEGG" id="cia:BEN51_00335"/>
<feature type="transmembrane region" description="Helical" evidence="1">
    <location>
        <begin position="185"/>
        <end position="205"/>
    </location>
</feature>
<dbReference type="PANTHER" id="PTHR37814">
    <property type="entry name" value="CONSERVED MEMBRANE PROTEIN"/>
    <property type="match status" value="1"/>
</dbReference>
<keyword evidence="1" id="KW-0472">Membrane</keyword>
<name>A0A343J901_9CLOT</name>
<organism evidence="2 3">
    <name type="scientific">Clostridium isatidis</name>
    <dbReference type="NCBI Taxonomy" id="182773"/>
    <lineage>
        <taxon>Bacteria</taxon>
        <taxon>Bacillati</taxon>
        <taxon>Bacillota</taxon>
        <taxon>Clostridia</taxon>
        <taxon>Eubacteriales</taxon>
        <taxon>Clostridiaceae</taxon>
        <taxon>Clostridium</taxon>
    </lineage>
</organism>
<proteinExistence type="predicted"/>
<feature type="transmembrane region" description="Helical" evidence="1">
    <location>
        <begin position="299"/>
        <end position="319"/>
    </location>
</feature>
<dbReference type="InterPro" id="IPR038728">
    <property type="entry name" value="YkvI-like"/>
</dbReference>
<feature type="transmembrane region" description="Helical" evidence="1">
    <location>
        <begin position="260"/>
        <end position="278"/>
    </location>
</feature>
<keyword evidence="1" id="KW-0812">Transmembrane</keyword>
<dbReference type="Gene3D" id="1.20.1740.10">
    <property type="entry name" value="Amino acid/polyamine transporter I"/>
    <property type="match status" value="1"/>
</dbReference>
<evidence type="ECO:0000313" key="3">
    <source>
        <dbReference type="Proteomes" id="UP000264883"/>
    </source>
</evidence>
<dbReference type="AlphaFoldDB" id="A0A343J901"/>
<feature type="transmembrane region" description="Helical" evidence="1">
    <location>
        <begin position="82"/>
        <end position="104"/>
    </location>
</feature>
<evidence type="ECO:0000313" key="2">
    <source>
        <dbReference type="EMBL" id="ASW42009.1"/>
    </source>
</evidence>
<feature type="transmembrane region" description="Helical" evidence="1">
    <location>
        <begin position="37"/>
        <end position="62"/>
    </location>
</feature>
<keyword evidence="1" id="KW-1133">Transmembrane helix</keyword>